<evidence type="ECO:0000256" key="8">
    <source>
        <dbReference type="ARBA" id="ARBA00023004"/>
    </source>
</evidence>
<evidence type="ECO:0000313" key="14">
    <source>
        <dbReference type="Proteomes" id="UP000245207"/>
    </source>
</evidence>
<dbReference type="STRING" id="35608.A0A2U1QGA1"/>
<evidence type="ECO:0000256" key="7">
    <source>
        <dbReference type="ARBA" id="ARBA00023002"/>
    </source>
</evidence>
<dbReference type="Gene3D" id="1.10.630.10">
    <property type="entry name" value="Cytochrome P450"/>
    <property type="match status" value="1"/>
</dbReference>
<dbReference type="InterPro" id="IPR017972">
    <property type="entry name" value="Cyt_P450_CS"/>
</dbReference>
<protein>
    <submittedName>
        <fullName evidence="13">Cytochrome P450 protein</fullName>
    </submittedName>
</protein>
<evidence type="ECO:0000256" key="6">
    <source>
        <dbReference type="ARBA" id="ARBA00022989"/>
    </source>
</evidence>
<dbReference type="PANTHER" id="PTHR24282">
    <property type="entry name" value="CYTOCHROME P450 FAMILY MEMBER"/>
    <property type="match status" value="1"/>
</dbReference>
<evidence type="ECO:0000256" key="9">
    <source>
        <dbReference type="ARBA" id="ARBA00023033"/>
    </source>
</evidence>
<evidence type="ECO:0000256" key="1">
    <source>
        <dbReference type="ARBA" id="ARBA00004370"/>
    </source>
</evidence>
<comment type="similarity">
    <text evidence="2 11">Belongs to the cytochrome P450 family.</text>
</comment>
<dbReference type="InterPro" id="IPR001128">
    <property type="entry name" value="Cyt_P450"/>
</dbReference>
<sequence>MELMKNLVILLAILLFVSLILLIVKFLHKVFWMPNHIQNVMRSQGIKGPSYKFLHGNTKEILDMRMKPMGRPMDHLSHEIFPRIMPHVHSWVSLYGRNYLNWYGPQAQLVVTEAELIKEIMNNKDGVYPKIDLEGHAKKLLGDGLSSTKGDKWTKLRKIANGVFHGESLKSMIPSMITSTETMLQKWKEHNGQEIEVFEEFRVLTSEVIYKTAFGSSYLEGKKIFDMLMNKLIKNNDDIESDKLERGIKDCIVKIIRKRDQENSMDMGINDFLGELLEASRDKDDLKRITLDDMVDECKTFYFAGHETTTSLLGWTILLLATYQEWQEKARKEVFEFFAKANPNQDSITRLKIMNMIVEESLRLYPPVPALKRRVKTKVRLGKMTLPPNMELYISILAVHHDPRIWGEDVYKFKPDRFEGGKAEATNNTPAAFLPFGFGPRTCVGCAPEVLGPCAFGLVFDTVLDFPEPLAGRGGETESLRLFTTTIRSVNSMLETEDGSFKKFCELRMAVVCELSLMIGLLVISSDIDLIG</sequence>
<evidence type="ECO:0000256" key="10">
    <source>
        <dbReference type="ARBA" id="ARBA00023136"/>
    </source>
</evidence>
<keyword evidence="10 12" id="KW-0472">Membrane</keyword>
<evidence type="ECO:0000256" key="4">
    <source>
        <dbReference type="ARBA" id="ARBA00022692"/>
    </source>
</evidence>
<dbReference type="SMR" id="A0A2U1QGA1"/>
<dbReference type="GO" id="GO:0004497">
    <property type="term" value="F:monooxygenase activity"/>
    <property type="evidence" value="ECO:0007669"/>
    <property type="project" value="UniProtKB-KW"/>
</dbReference>
<comment type="caution">
    <text evidence="13">The sequence shown here is derived from an EMBL/GenBank/DDBJ whole genome shotgun (WGS) entry which is preliminary data.</text>
</comment>
<evidence type="ECO:0000256" key="11">
    <source>
        <dbReference type="RuleBase" id="RU000461"/>
    </source>
</evidence>
<keyword evidence="4 12" id="KW-0812">Transmembrane</keyword>
<keyword evidence="3 11" id="KW-0349">Heme</keyword>
<evidence type="ECO:0000313" key="13">
    <source>
        <dbReference type="EMBL" id="PWA97039.1"/>
    </source>
</evidence>
<dbReference type="GO" id="GO:0016020">
    <property type="term" value="C:membrane"/>
    <property type="evidence" value="ECO:0007669"/>
    <property type="project" value="UniProtKB-SubCell"/>
</dbReference>
<reference evidence="13 14" key="1">
    <citation type="journal article" date="2018" name="Mol. Plant">
        <title>The genome of Artemisia annua provides insight into the evolution of Asteraceae family and artemisinin biosynthesis.</title>
        <authorList>
            <person name="Shen Q."/>
            <person name="Zhang L."/>
            <person name="Liao Z."/>
            <person name="Wang S."/>
            <person name="Yan T."/>
            <person name="Shi P."/>
            <person name="Liu M."/>
            <person name="Fu X."/>
            <person name="Pan Q."/>
            <person name="Wang Y."/>
            <person name="Lv Z."/>
            <person name="Lu X."/>
            <person name="Zhang F."/>
            <person name="Jiang W."/>
            <person name="Ma Y."/>
            <person name="Chen M."/>
            <person name="Hao X."/>
            <person name="Li L."/>
            <person name="Tang Y."/>
            <person name="Lv G."/>
            <person name="Zhou Y."/>
            <person name="Sun X."/>
            <person name="Brodelius P.E."/>
            <person name="Rose J.K.C."/>
            <person name="Tang K."/>
        </authorList>
    </citation>
    <scope>NUCLEOTIDE SEQUENCE [LARGE SCALE GENOMIC DNA]</scope>
    <source>
        <strain evidence="14">cv. Huhao1</strain>
        <tissue evidence="13">Leaf</tissue>
    </source>
</reference>
<keyword evidence="5 11" id="KW-0479">Metal-binding</keyword>
<gene>
    <name evidence="13" type="ORF">CTI12_AA032440</name>
</gene>
<dbReference type="PRINTS" id="PR00385">
    <property type="entry name" value="P450"/>
</dbReference>
<dbReference type="GO" id="GO:0016705">
    <property type="term" value="F:oxidoreductase activity, acting on paired donors, with incorporation or reduction of molecular oxygen"/>
    <property type="evidence" value="ECO:0007669"/>
    <property type="project" value="InterPro"/>
</dbReference>
<evidence type="ECO:0000256" key="2">
    <source>
        <dbReference type="ARBA" id="ARBA00010617"/>
    </source>
</evidence>
<dbReference type="GO" id="GO:0005506">
    <property type="term" value="F:iron ion binding"/>
    <property type="evidence" value="ECO:0007669"/>
    <property type="project" value="InterPro"/>
</dbReference>
<dbReference type="Pfam" id="PF00067">
    <property type="entry name" value="p450"/>
    <property type="match status" value="1"/>
</dbReference>
<dbReference type="InterPro" id="IPR050665">
    <property type="entry name" value="Cytochrome_P450_Monooxygen"/>
</dbReference>
<evidence type="ECO:0000256" key="12">
    <source>
        <dbReference type="SAM" id="Phobius"/>
    </source>
</evidence>
<evidence type="ECO:0000256" key="3">
    <source>
        <dbReference type="ARBA" id="ARBA00022617"/>
    </source>
</evidence>
<keyword evidence="6 12" id="KW-1133">Transmembrane helix</keyword>
<dbReference type="EMBL" id="PKPP01000147">
    <property type="protein sequence ID" value="PWA97039.1"/>
    <property type="molecule type" value="Genomic_DNA"/>
</dbReference>
<keyword evidence="14" id="KW-1185">Reference proteome</keyword>
<dbReference type="PROSITE" id="PS00086">
    <property type="entry name" value="CYTOCHROME_P450"/>
    <property type="match status" value="1"/>
</dbReference>
<dbReference type="InterPro" id="IPR036396">
    <property type="entry name" value="Cyt_P450_sf"/>
</dbReference>
<keyword evidence="7 11" id="KW-0560">Oxidoreductase</keyword>
<accession>A0A2U1QGA1</accession>
<dbReference type="Proteomes" id="UP000245207">
    <property type="component" value="Unassembled WGS sequence"/>
</dbReference>
<feature type="transmembrane region" description="Helical" evidence="12">
    <location>
        <begin position="7"/>
        <end position="27"/>
    </location>
</feature>
<proteinExistence type="inferred from homology"/>
<name>A0A2U1QGA1_ARTAN</name>
<organism evidence="13 14">
    <name type="scientific">Artemisia annua</name>
    <name type="common">Sweet wormwood</name>
    <dbReference type="NCBI Taxonomy" id="35608"/>
    <lineage>
        <taxon>Eukaryota</taxon>
        <taxon>Viridiplantae</taxon>
        <taxon>Streptophyta</taxon>
        <taxon>Embryophyta</taxon>
        <taxon>Tracheophyta</taxon>
        <taxon>Spermatophyta</taxon>
        <taxon>Magnoliopsida</taxon>
        <taxon>eudicotyledons</taxon>
        <taxon>Gunneridae</taxon>
        <taxon>Pentapetalae</taxon>
        <taxon>asterids</taxon>
        <taxon>campanulids</taxon>
        <taxon>Asterales</taxon>
        <taxon>Asteraceae</taxon>
        <taxon>Asteroideae</taxon>
        <taxon>Anthemideae</taxon>
        <taxon>Artemisiinae</taxon>
        <taxon>Artemisia</taxon>
    </lineage>
</organism>
<comment type="subcellular location">
    <subcellularLocation>
        <location evidence="1">Membrane</location>
    </subcellularLocation>
</comment>
<dbReference type="SUPFAM" id="SSF48264">
    <property type="entry name" value="Cytochrome P450"/>
    <property type="match status" value="1"/>
</dbReference>
<dbReference type="PANTHER" id="PTHR24282:SF20">
    <property type="entry name" value="CYTOCHROME P450 CYP749A22-LIKE"/>
    <property type="match status" value="1"/>
</dbReference>
<dbReference type="OrthoDB" id="1470350at2759"/>
<keyword evidence="9 11" id="KW-0503">Monooxygenase</keyword>
<evidence type="ECO:0000256" key="5">
    <source>
        <dbReference type="ARBA" id="ARBA00022723"/>
    </source>
</evidence>
<dbReference type="GO" id="GO:0020037">
    <property type="term" value="F:heme binding"/>
    <property type="evidence" value="ECO:0007669"/>
    <property type="project" value="InterPro"/>
</dbReference>
<dbReference type="AlphaFoldDB" id="A0A2U1QGA1"/>
<keyword evidence="8 11" id="KW-0408">Iron</keyword>